<dbReference type="AlphaFoldDB" id="A0A2G3PGJ5"/>
<dbReference type="InterPro" id="IPR017871">
    <property type="entry name" value="ABC_transporter-like_CS"/>
</dbReference>
<evidence type="ECO:0000256" key="3">
    <source>
        <dbReference type="ARBA" id="ARBA00022741"/>
    </source>
</evidence>
<dbReference type="PROSITE" id="PS00211">
    <property type="entry name" value="ABC_TRANSPORTER_1"/>
    <property type="match status" value="1"/>
</dbReference>
<evidence type="ECO:0000313" key="6">
    <source>
        <dbReference type="EMBL" id="PHV64931.1"/>
    </source>
</evidence>
<dbReference type="PANTHER" id="PTHR43790">
    <property type="entry name" value="CARBOHYDRATE TRANSPORT ATP-BINDING PROTEIN MG119-RELATED"/>
    <property type="match status" value="1"/>
</dbReference>
<keyword evidence="2" id="KW-0677">Repeat</keyword>
<gene>
    <name evidence="6" type="ORF">CSW57_21960</name>
</gene>
<name>A0A2G3PGJ5_WILMA</name>
<evidence type="ECO:0000313" key="7">
    <source>
        <dbReference type="Proteomes" id="UP000225108"/>
    </source>
</evidence>
<organism evidence="6 7">
    <name type="scientific">Williamsia marianensis</name>
    <dbReference type="NCBI Taxonomy" id="85044"/>
    <lineage>
        <taxon>Bacteria</taxon>
        <taxon>Bacillati</taxon>
        <taxon>Actinomycetota</taxon>
        <taxon>Actinomycetes</taxon>
        <taxon>Mycobacteriales</taxon>
        <taxon>Nocardiaceae</taxon>
        <taxon>Williamsia</taxon>
    </lineage>
</organism>
<dbReference type="GO" id="GO:0016887">
    <property type="term" value="F:ATP hydrolysis activity"/>
    <property type="evidence" value="ECO:0007669"/>
    <property type="project" value="InterPro"/>
</dbReference>
<dbReference type="Gene3D" id="3.40.50.300">
    <property type="entry name" value="P-loop containing nucleotide triphosphate hydrolases"/>
    <property type="match status" value="2"/>
</dbReference>
<proteinExistence type="predicted"/>
<keyword evidence="3" id="KW-0547">Nucleotide-binding</keyword>
<accession>A0A2G3PGJ5</accession>
<feature type="domain" description="ABC transporter" evidence="5">
    <location>
        <begin position="264"/>
        <end position="506"/>
    </location>
</feature>
<dbReference type="SUPFAM" id="SSF52540">
    <property type="entry name" value="P-loop containing nucleoside triphosphate hydrolases"/>
    <property type="match status" value="2"/>
</dbReference>
<dbReference type="InterPro" id="IPR003593">
    <property type="entry name" value="AAA+_ATPase"/>
</dbReference>
<protein>
    <submittedName>
        <fullName evidence="6">ABC transporter</fullName>
    </submittedName>
</protein>
<evidence type="ECO:0000256" key="1">
    <source>
        <dbReference type="ARBA" id="ARBA00022448"/>
    </source>
</evidence>
<keyword evidence="4" id="KW-0067">ATP-binding</keyword>
<dbReference type="RefSeq" id="WP_099384774.1">
    <property type="nucleotide sequence ID" value="NZ_PEBD01000011.1"/>
</dbReference>
<dbReference type="PANTHER" id="PTHR43790:SF9">
    <property type="entry name" value="GALACTOFURANOSE TRANSPORTER ATP-BINDING PROTEIN YTFR"/>
    <property type="match status" value="1"/>
</dbReference>
<evidence type="ECO:0000259" key="5">
    <source>
        <dbReference type="PROSITE" id="PS50893"/>
    </source>
</evidence>
<evidence type="ECO:0000256" key="4">
    <source>
        <dbReference type="ARBA" id="ARBA00022840"/>
    </source>
</evidence>
<dbReference type="CDD" id="cd03215">
    <property type="entry name" value="ABC_Carb_Monos_II"/>
    <property type="match status" value="1"/>
</dbReference>
<dbReference type="InterPro" id="IPR050107">
    <property type="entry name" value="ABC_carbohydrate_import_ATPase"/>
</dbReference>
<dbReference type="CDD" id="cd03216">
    <property type="entry name" value="ABC_Carb_Monos_I"/>
    <property type="match status" value="1"/>
</dbReference>
<reference evidence="6 7" key="1">
    <citation type="submission" date="2017-10" db="EMBL/GenBank/DDBJ databases">
        <title>The draft genome sequence of Williamsia sp. BULT 1.1 isolated from the semi-arid grassland soils from South Africa.</title>
        <authorList>
            <person name="Kabwe M.H."/>
            <person name="Govender N."/>
            <person name="Mutseka Lunga P."/>
            <person name="Vikram S."/>
            <person name="Makhalanyane T.P."/>
        </authorList>
    </citation>
    <scope>NUCLEOTIDE SEQUENCE [LARGE SCALE GENOMIC DNA]</scope>
    <source>
        <strain evidence="6 7">BULT 1.1</strain>
    </source>
</reference>
<dbReference type="PROSITE" id="PS50893">
    <property type="entry name" value="ABC_TRANSPORTER_2"/>
    <property type="match status" value="2"/>
</dbReference>
<sequence>MTTGDDQGAQVPALQMHGIAKSFGAAIALQNVDVRFLSGTVTALTGENGSGKSTIAKIMGGVLAPDTGTISVRGQELTISNAKIARSHGIALISQELTLATDLTVAENIYMGRLPRALGTMVSWRKVRALATEVLEAYGMSIDPQARVGDLSLETQQQVEIARALATDPDVLILDEATSSLSEKAAARLLDLVEVRRTMGTAVVMITHRMNEIFQAADTAAVLRDGHIVATRPIAHTNETELVRLMVGRELGDYYGSRSDTPELSNATLEVSGLRAPGNGLESIDLSIGKGEIVGVAGLSGSGKEVLGHALGGAVSAEGTVKVAGKQIPLGRPDRILKGGLGFVPEDRKAMALMLGRSVAENLALAWKNDMFRYGLRRIGFERRRVVDTVIRYDIRAASTQLPISQLSGGNQQKVTIGRLFELNLPVYVMSEPTRGIDVGAKSAIYTLLREQAARGAAVLFISSELGELCGMCDRVITMYGGRVVAEFTGADINEEAINHAMVTGHTADTGALATA</sequence>
<dbReference type="InterPro" id="IPR027417">
    <property type="entry name" value="P-loop_NTPase"/>
</dbReference>
<evidence type="ECO:0000256" key="2">
    <source>
        <dbReference type="ARBA" id="ARBA00022737"/>
    </source>
</evidence>
<feature type="domain" description="ABC transporter" evidence="5">
    <location>
        <begin position="14"/>
        <end position="250"/>
    </location>
</feature>
<dbReference type="Pfam" id="PF00005">
    <property type="entry name" value="ABC_tran"/>
    <property type="match status" value="2"/>
</dbReference>
<dbReference type="GO" id="GO:0005524">
    <property type="term" value="F:ATP binding"/>
    <property type="evidence" value="ECO:0007669"/>
    <property type="project" value="UniProtKB-KW"/>
</dbReference>
<dbReference type="SMART" id="SM00382">
    <property type="entry name" value="AAA"/>
    <property type="match status" value="2"/>
</dbReference>
<dbReference type="Proteomes" id="UP000225108">
    <property type="component" value="Unassembled WGS sequence"/>
</dbReference>
<comment type="caution">
    <text evidence="6">The sequence shown here is derived from an EMBL/GenBank/DDBJ whole genome shotgun (WGS) entry which is preliminary data.</text>
</comment>
<dbReference type="EMBL" id="PEBD01000011">
    <property type="protein sequence ID" value="PHV64931.1"/>
    <property type="molecule type" value="Genomic_DNA"/>
</dbReference>
<keyword evidence="1" id="KW-0813">Transport</keyword>
<dbReference type="InterPro" id="IPR003439">
    <property type="entry name" value="ABC_transporter-like_ATP-bd"/>
</dbReference>